<reference evidence="1" key="1">
    <citation type="submission" date="2022-10" db="EMBL/GenBank/DDBJ databases">
        <title>Culturing micro-colonial fungi from biological soil crusts in the Mojave desert and describing Neophaeococcomyces mojavensis, and introducing the new genera and species Taxawa tesnikishii.</title>
        <authorList>
            <person name="Kurbessoian T."/>
            <person name="Stajich J.E."/>
        </authorList>
    </citation>
    <scope>NUCLEOTIDE SEQUENCE</scope>
    <source>
        <strain evidence="1">JES_112</strain>
    </source>
</reference>
<name>A0ACC3A2X7_9EURO</name>
<evidence type="ECO:0000313" key="1">
    <source>
        <dbReference type="EMBL" id="KAJ9654573.1"/>
    </source>
</evidence>
<gene>
    <name evidence="1" type="ORF">H2198_006388</name>
</gene>
<keyword evidence="2" id="KW-1185">Reference proteome</keyword>
<sequence length="514" mass="58766">MSQDDLRIRLLVKSVVKPAFSETEVNLNDENWHLAEYTYNSSTKRSDLPSFACISYRWFGGREPNPFYQDKYMSTLTLPSLATAMRNSTTLAFWIDAFCVPPQKPLKTRTLENMGLIYHLATEVLVVLSGCRFDTMMLMSGTDSLSSHLLRTIENAVYDLNADEWVKSIWTYQESVNSRQYYFIRGRNIDVGENSRDIVIQGAKFFNRVGEIISIYKTAKKINSYDVCRMLPNLNALEDLMVDWQLSGFLKRSALQVISNLDRRLCQSPMDYFYSLIGSITDEIVSRRPSQTIIEVCETFIKICEKKRDFSFIYTATQRNNKPGRRRWYPLAGPLRSVLPWHSGGEKQRGEWDERGLWLESMVLIDPSPTLGSVGKTFITQWHQAVHLQLPSQFDGDSDFAIAIRSFAVLQAMGFTGSIMYILTPSGIFFPQEPVQRVSELIVATDVSWVFGAPGLVKTYVRDEVQYTTGVFVGQTASAEASPVLLEGTKWTEWDADEYSDEEWAERNEDAKDE</sequence>
<comment type="caution">
    <text evidence="1">The sequence shown here is derived from an EMBL/GenBank/DDBJ whole genome shotgun (WGS) entry which is preliminary data.</text>
</comment>
<protein>
    <submittedName>
        <fullName evidence="1">Uncharacterized protein</fullName>
    </submittedName>
</protein>
<organism evidence="1 2">
    <name type="scientific">Neophaeococcomyces mojaviensis</name>
    <dbReference type="NCBI Taxonomy" id="3383035"/>
    <lineage>
        <taxon>Eukaryota</taxon>
        <taxon>Fungi</taxon>
        <taxon>Dikarya</taxon>
        <taxon>Ascomycota</taxon>
        <taxon>Pezizomycotina</taxon>
        <taxon>Eurotiomycetes</taxon>
        <taxon>Chaetothyriomycetidae</taxon>
        <taxon>Chaetothyriales</taxon>
        <taxon>Chaetothyriales incertae sedis</taxon>
        <taxon>Neophaeococcomyces</taxon>
    </lineage>
</organism>
<evidence type="ECO:0000313" key="2">
    <source>
        <dbReference type="Proteomes" id="UP001172386"/>
    </source>
</evidence>
<dbReference type="Proteomes" id="UP001172386">
    <property type="component" value="Unassembled WGS sequence"/>
</dbReference>
<accession>A0ACC3A2X7</accession>
<dbReference type="EMBL" id="JAPDRQ010000117">
    <property type="protein sequence ID" value="KAJ9654573.1"/>
    <property type="molecule type" value="Genomic_DNA"/>
</dbReference>
<proteinExistence type="predicted"/>